<feature type="transmembrane region" description="Helical" evidence="6">
    <location>
        <begin position="56"/>
        <end position="75"/>
    </location>
</feature>
<reference evidence="8" key="1">
    <citation type="submission" date="2025-08" db="UniProtKB">
        <authorList>
            <consortium name="RefSeq"/>
        </authorList>
    </citation>
    <scope>IDENTIFICATION</scope>
    <source>
        <tissue evidence="8">Gonads</tissue>
    </source>
</reference>
<keyword evidence="5 6" id="KW-0472">Membrane</keyword>
<evidence type="ECO:0000313" key="8">
    <source>
        <dbReference type="RefSeq" id="XP_023930164.1"/>
    </source>
</evidence>
<dbReference type="GeneID" id="106156417"/>
<dbReference type="PANTHER" id="PTHR16119:SF17">
    <property type="entry name" value="TRANSMEMBRANE PROTEIN 144"/>
    <property type="match status" value="1"/>
</dbReference>
<gene>
    <name evidence="8" type="primary">LOC106156417</name>
</gene>
<feature type="transmembrane region" description="Helical" evidence="6">
    <location>
        <begin position="400"/>
        <end position="419"/>
    </location>
</feature>
<proteinExistence type="inferred from homology"/>
<evidence type="ECO:0000256" key="1">
    <source>
        <dbReference type="ARBA" id="ARBA00004141"/>
    </source>
</evidence>
<feature type="transmembrane region" description="Helical" evidence="6">
    <location>
        <begin position="359"/>
        <end position="379"/>
    </location>
</feature>
<evidence type="ECO:0000313" key="7">
    <source>
        <dbReference type="Proteomes" id="UP000085678"/>
    </source>
</evidence>
<dbReference type="OrthoDB" id="426527at2759"/>
<feature type="transmembrane region" description="Helical" evidence="6">
    <location>
        <begin position="246"/>
        <end position="264"/>
    </location>
</feature>
<organism evidence="7 8">
    <name type="scientific">Lingula anatina</name>
    <name type="common">Brachiopod</name>
    <name type="synonym">Lingula unguis</name>
    <dbReference type="NCBI Taxonomy" id="7574"/>
    <lineage>
        <taxon>Eukaryota</taxon>
        <taxon>Metazoa</taxon>
        <taxon>Spiralia</taxon>
        <taxon>Lophotrochozoa</taxon>
        <taxon>Brachiopoda</taxon>
        <taxon>Linguliformea</taxon>
        <taxon>Lingulata</taxon>
        <taxon>Lingulida</taxon>
        <taxon>Linguloidea</taxon>
        <taxon>Lingulidae</taxon>
        <taxon>Lingula</taxon>
    </lineage>
</organism>
<feature type="transmembrane region" description="Helical" evidence="6">
    <location>
        <begin position="327"/>
        <end position="347"/>
    </location>
</feature>
<evidence type="ECO:0000256" key="3">
    <source>
        <dbReference type="ARBA" id="ARBA00022692"/>
    </source>
</evidence>
<keyword evidence="7" id="KW-1185">Reference proteome</keyword>
<keyword evidence="3 6" id="KW-0812">Transmembrane</keyword>
<feature type="transmembrane region" description="Helical" evidence="6">
    <location>
        <begin position="293"/>
        <end position="315"/>
    </location>
</feature>
<evidence type="ECO:0000256" key="4">
    <source>
        <dbReference type="ARBA" id="ARBA00022989"/>
    </source>
</evidence>
<evidence type="ECO:0000256" key="2">
    <source>
        <dbReference type="ARBA" id="ARBA00005731"/>
    </source>
</evidence>
<dbReference type="Pfam" id="PF07857">
    <property type="entry name" value="TMEM144"/>
    <property type="match status" value="1"/>
</dbReference>
<dbReference type="AlphaFoldDB" id="A0A2R2MIZ2"/>
<keyword evidence="4 6" id="KW-1133">Transmembrane helix</keyword>
<dbReference type="GO" id="GO:0015144">
    <property type="term" value="F:carbohydrate transmembrane transporter activity"/>
    <property type="evidence" value="ECO:0007669"/>
    <property type="project" value="InterPro"/>
</dbReference>
<name>A0A2R2MIZ2_LINAN</name>
<dbReference type="RefSeq" id="XP_023930164.1">
    <property type="nucleotide sequence ID" value="XM_024074396.1"/>
</dbReference>
<dbReference type="PANTHER" id="PTHR16119">
    <property type="entry name" value="TRANSMEMBRANE PROTEIN 144"/>
    <property type="match status" value="1"/>
</dbReference>
<dbReference type="Proteomes" id="UP000085678">
    <property type="component" value="Unplaced"/>
</dbReference>
<evidence type="ECO:0000256" key="5">
    <source>
        <dbReference type="ARBA" id="ARBA00023136"/>
    </source>
</evidence>
<dbReference type="InterPro" id="IPR010651">
    <property type="entry name" value="Sugar_transport"/>
</dbReference>
<comment type="subcellular location">
    <subcellularLocation>
        <location evidence="1">Membrane</location>
        <topology evidence="1">Multi-pass membrane protein</topology>
    </subcellularLocation>
</comment>
<protein>
    <submittedName>
        <fullName evidence="8">Transmembrane protein 144-like isoform X1</fullName>
    </submittedName>
</protein>
<feature type="transmembrane region" description="Helical" evidence="6">
    <location>
        <begin position="26"/>
        <end position="44"/>
    </location>
</feature>
<dbReference type="InParanoid" id="A0A2R2MIZ2"/>
<dbReference type="GO" id="GO:0016020">
    <property type="term" value="C:membrane"/>
    <property type="evidence" value="ECO:0007669"/>
    <property type="project" value="UniProtKB-SubCell"/>
</dbReference>
<comment type="similarity">
    <text evidence="2">Belongs to the TMEM144 family.</text>
</comment>
<accession>A0A2R2MIZ2</accession>
<dbReference type="InterPro" id="IPR012435">
    <property type="entry name" value="TMEM144"/>
</dbReference>
<sequence>MRIESSIMEASCLTKTHTSEESFPEYVGFICAGVAVVLFGSNFVPVKKFETGDGMFFQWVLCSAIWCVGLIVNAMRGFPPFYPLSMFGGFLWATGNITVVPILKTIGLGLGILIWGTFNLLSGWASGRFGWFGIHPELPTDVLLNDLGVTLAALRGLFFMLVKSEVSAEEAISLSDNTTDIEKEALTFRDPNMKADSPHSDTNHSIPKTPANINYGSAREFNEIEILDRSQNETFIDRMTPIQKKIMGTSMAVVAGVFYGLSFTPDIFIQDHANTTTNHTSFYPGASENGLDYVFGQFSGIYATSTLYFIIYCIVMKNKPRVYPRAILPALASGTMWGVACSCWFVANKSLSEPVSFPIITTGPGLIAALWGIVVFREVKMMSRYQIEIGGTQINFPRNFIIVSLAFAVTIAGAILSAFSKA</sequence>
<evidence type="ECO:0000256" key="6">
    <source>
        <dbReference type="SAM" id="Phobius"/>
    </source>
</evidence>